<dbReference type="InterPro" id="IPR001360">
    <property type="entry name" value="Glyco_hydro_1"/>
</dbReference>
<comment type="similarity">
    <text evidence="1 2">Belongs to the glycosyl hydrolase 1 family.</text>
</comment>
<accession>A0A978VQF4</accession>
<dbReference type="AlphaFoldDB" id="A0A978VQF4"/>
<dbReference type="PANTHER" id="PTHR10353:SF154">
    <property type="entry name" value="BETA-GLUCOSIDASE 9-RELATED"/>
    <property type="match status" value="1"/>
</dbReference>
<feature type="chain" id="PRO_5036942050" description="Beta-glucosidase 24-like" evidence="3">
    <location>
        <begin position="29"/>
        <end position="402"/>
    </location>
</feature>
<feature type="signal peptide" evidence="3">
    <location>
        <begin position="1"/>
        <end position="28"/>
    </location>
</feature>
<sequence length="402" mass="45629">MGSSQRPSSSTRILQGLVLFFTVALLNASSAKSQGNVDVKKLDFPKNFAFGVATAAAQEDVQHLKELGVKYYRFSISWTRILPQGSLCGGINQEGIDHYNNLIDELLKNGITPFVTLFHFDFPQALQDKYGGFLSPLVVNDFKDYCKICFKAFGDRVKNWITINEPYIMAFTGYDLGTSPPGRCSPPAGPAGPCVPGNSSTEPYIVSHNVLLAHAEVVKLYRKKFQVRGTTGIWWLSKKYAKDLKNQSAPPRYSTDYLANVTAERNGVLIGPKAEGSDFIYYYPKGLQKLLEFMQQKYQHPTIYITENGITEANIENRRIDEALKDEHRISSIKWHLYYLLQAMKSGVNVKGYFYWALFDDFEWGEGYEPRFGLYYIDYQHNLTRIPKNSAKWLKGFLEAST</sequence>
<evidence type="ECO:0000313" key="4">
    <source>
        <dbReference type="EMBL" id="KAH7537779.1"/>
    </source>
</evidence>
<comment type="caution">
    <text evidence="4">The sequence shown here is derived from an EMBL/GenBank/DDBJ whole genome shotgun (WGS) entry which is preliminary data.</text>
</comment>
<dbReference type="Pfam" id="PF00232">
    <property type="entry name" value="Glyco_hydro_1"/>
    <property type="match status" value="2"/>
</dbReference>
<reference evidence="4" key="1">
    <citation type="journal article" date="2021" name="Front. Plant Sci.">
        <title>Chromosome-Scale Genome Assembly for Chinese Sour Jujube and Insights Into Its Genome Evolution and Domestication Signature.</title>
        <authorList>
            <person name="Shen L.-Y."/>
            <person name="Luo H."/>
            <person name="Wang X.-L."/>
            <person name="Wang X.-M."/>
            <person name="Qiu X.-J."/>
            <person name="Liu H."/>
            <person name="Zhou S.-S."/>
            <person name="Jia K.-H."/>
            <person name="Nie S."/>
            <person name="Bao Y.-T."/>
            <person name="Zhang R.-G."/>
            <person name="Yun Q.-Z."/>
            <person name="Chai Y.-H."/>
            <person name="Lu J.-Y."/>
            <person name="Li Y."/>
            <person name="Zhao S.-W."/>
            <person name="Mao J.-F."/>
            <person name="Jia S.-G."/>
            <person name="Mao Y.-M."/>
        </authorList>
    </citation>
    <scope>NUCLEOTIDE SEQUENCE</scope>
    <source>
        <strain evidence="4">AT0</strain>
        <tissue evidence="4">Leaf</tissue>
    </source>
</reference>
<evidence type="ECO:0008006" key="6">
    <source>
        <dbReference type="Google" id="ProtNLM"/>
    </source>
</evidence>
<dbReference type="InterPro" id="IPR017853">
    <property type="entry name" value="GH"/>
</dbReference>
<dbReference type="Proteomes" id="UP000813462">
    <property type="component" value="Unassembled WGS sequence"/>
</dbReference>
<gene>
    <name evidence="4" type="ORF">FEM48_Zijuj03G0129500</name>
</gene>
<evidence type="ECO:0000256" key="3">
    <source>
        <dbReference type="SAM" id="SignalP"/>
    </source>
</evidence>
<keyword evidence="3" id="KW-0732">Signal</keyword>
<evidence type="ECO:0000256" key="2">
    <source>
        <dbReference type="RuleBase" id="RU003690"/>
    </source>
</evidence>
<dbReference type="GO" id="GO:0005975">
    <property type="term" value="P:carbohydrate metabolic process"/>
    <property type="evidence" value="ECO:0007669"/>
    <property type="project" value="InterPro"/>
</dbReference>
<dbReference type="Gene3D" id="3.20.20.80">
    <property type="entry name" value="Glycosidases"/>
    <property type="match status" value="2"/>
</dbReference>
<evidence type="ECO:0000256" key="1">
    <source>
        <dbReference type="ARBA" id="ARBA00010838"/>
    </source>
</evidence>
<evidence type="ECO:0000313" key="5">
    <source>
        <dbReference type="Proteomes" id="UP000813462"/>
    </source>
</evidence>
<protein>
    <recommendedName>
        <fullName evidence="6">Beta-glucosidase 24-like</fullName>
    </recommendedName>
</protein>
<name>A0A978VQF4_ZIZJJ</name>
<dbReference type="GO" id="GO:0008422">
    <property type="term" value="F:beta-glucosidase activity"/>
    <property type="evidence" value="ECO:0007669"/>
    <property type="project" value="TreeGrafter"/>
</dbReference>
<dbReference type="PANTHER" id="PTHR10353">
    <property type="entry name" value="GLYCOSYL HYDROLASE"/>
    <property type="match status" value="1"/>
</dbReference>
<proteinExistence type="inferred from homology"/>
<dbReference type="PRINTS" id="PR00131">
    <property type="entry name" value="GLHYDRLASE1"/>
</dbReference>
<dbReference type="SUPFAM" id="SSF51445">
    <property type="entry name" value="(Trans)glycosidases"/>
    <property type="match status" value="1"/>
</dbReference>
<organism evidence="4 5">
    <name type="scientific">Ziziphus jujuba var. spinosa</name>
    <dbReference type="NCBI Taxonomy" id="714518"/>
    <lineage>
        <taxon>Eukaryota</taxon>
        <taxon>Viridiplantae</taxon>
        <taxon>Streptophyta</taxon>
        <taxon>Embryophyta</taxon>
        <taxon>Tracheophyta</taxon>
        <taxon>Spermatophyta</taxon>
        <taxon>Magnoliopsida</taxon>
        <taxon>eudicotyledons</taxon>
        <taxon>Gunneridae</taxon>
        <taxon>Pentapetalae</taxon>
        <taxon>rosids</taxon>
        <taxon>fabids</taxon>
        <taxon>Rosales</taxon>
        <taxon>Rhamnaceae</taxon>
        <taxon>Paliureae</taxon>
        <taxon>Ziziphus</taxon>
    </lineage>
</organism>
<dbReference type="EMBL" id="JAEACU010000003">
    <property type="protein sequence ID" value="KAH7537779.1"/>
    <property type="molecule type" value="Genomic_DNA"/>
</dbReference>